<dbReference type="Pfam" id="PF05572">
    <property type="entry name" value="Peptidase_M43"/>
    <property type="match status" value="1"/>
</dbReference>
<dbReference type="EMBL" id="QRZF01000001">
    <property type="protein sequence ID" value="RGV58339.1"/>
    <property type="molecule type" value="Genomic_DNA"/>
</dbReference>
<gene>
    <name evidence="11" type="ORF">DWW10_01530</name>
</gene>
<dbReference type="Proteomes" id="UP000283850">
    <property type="component" value="Unassembled WGS sequence"/>
</dbReference>
<dbReference type="InterPro" id="IPR008754">
    <property type="entry name" value="Peptidase_M43"/>
</dbReference>
<feature type="signal peptide" evidence="9">
    <location>
        <begin position="1"/>
        <end position="24"/>
    </location>
</feature>
<keyword evidence="8" id="KW-1015">Disulfide bond</keyword>
<feature type="domain" description="Peptidase M43 pregnancy-associated plasma-A" evidence="10">
    <location>
        <begin position="202"/>
        <end position="397"/>
    </location>
</feature>
<dbReference type="InterPro" id="IPR024079">
    <property type="entry name" value="MetalloPept_cat_dom_sf"/>
</dbReference>
<feature type="chain" id="PRO_5019488674" evidence="9">
    <location>
        <begin position="25"/>
        <end position="432"/>
    </location>
</feature>
<evidence type="ECO:0000256" key="7">
    <source>
        <dbReference type="ARBA" id="ARBA00023049"/>
    </source>
</evidence>
<keyword evidence="3" id="KW-0479">Metal-binding</keyword>
<accession>A0A412YLP1</accession>
<evidence type="ECO:0000256" key="6">
    <source>
        <dbReference type="ARBA" id="ARBA00022833"/>
    </source>
</evidence>
<keyword evidence="11" id="KW-0449">Lipoprotein</keyword>
<comment type="similarity">
    <text evidence="1">Belongs to the peptidase M43B family.</text>
</comment>
<dbReference type="InterPro" id="IPR013783">
    <property type="entry name" value="Ig-like_fold"/>
</dbReference>
<keyword evidence="6" id="KW-0862">Zinc</keyword>
<dbReference type="Gene3D" id="2.60.40.10">
    <property type="entry name" value="Immunoglobulins"/>
    <property type="match status" value="1"/>
</dbReference>
<evidence type="ECO:0000256" key="3">
    <source>
        <dbReference type="ARBA" id="ARBA00022723"/>
    </source>
</evidence>
<evidence type="ECO:0000256" key="4">
    <source>
        <dbReference type="ARBA" id="ARBA00022729"/>
    </source>
</evidence>
<keyword evidence="2" id="KW-0645">Protease</keyword>
<sequence length="432" mass="48899">MMKLKYLFLLFTVVLFCGCSEDDAEPVFTLQNAEVVANAEGGEYTVTVTSTSDWTVSEGAAWVATEISTTKDKLVLKVNENLEKTDRSLTLTLTNAENLSQTVSVKQGTYAYSANHHYKLPVVFHVLYWNANNTQHYVKEGHLQKVLNLVNQYYDNSGVDMNFEFVMATEDPDGNKLEEPGVSREKWQYTTMDCTSFMGSGDKKYKDILWDTNRYVNVVLYNFSDELVMGIAQFPWLPEPFELGGISQAPKGANLSENPYPQCVSLNNKYIYDIPEGADKYSMSNVIVTLSHELGHFLGLYHAFNQLNNGNTNTNLDTDYCTDTPPYNKALYDVKLTNYLTYNPEITSKSSDAYKVYVMRVNSKTNVEFRSANIMDYAISDANAFTKEQAARVRYILNHALFMPGPKDHTGADFTETRGSASDFRFTPQFME</sequence>
<dbReference type="InterPro" id="IPR024361">
    <property type="entry name" value="BACON"/>
</dbReference>
<evidence type="ECO:0000313" key="11">
    <source>
        <dbReference type="EMBL" id="RGV58339.1"/>
    </source>
</evidence>
<organism evidence="11 12">
    <name type="scientific">Bacteroides intestinalis</name>
    <dbReference type="NCBI Taxonomy" id="329854"/>
    <lineage>
        <taxon>Bacteria</taxon>
        <taxon>Pseudomonadati</taxon>
        <taxon>Bacteroidota</taxon>
        <taxon>Bacteroidia</taxon>
        <taxon>Bacteroidales</taxon>
        <taxon>Bacteroidaceae</taxon>
        <taxon>Bacteroides</taxon>
    </lineage>
</organism>
<name>A0A412YLP1_9BACE</name>
<dbReference type="RefSeq" id="WP_022393677.1">
    <property type="nucleotide sequence ID" value="NZ_QRZF01000001.1"/>
</dbReference>
<keyword evidence="5" id="KW-0378">Hydrolase</keyword>
<evidence type="ECO:0000256" key="2">
    <source>
        <dbReference type="ARBA" id="ARBA00022670"/>
    </source>
</evidence>
<dbReference type="AlphaFoldDB" id="A0A412YLP1"/>
<dbReference type="PROSITE" id="PS51257">
    <property type="entry name" value="PROKAR_LIPOPROTEIN"/>
    <property type="match status" value="1"/>
</dbReference>
<dbReference type="GO" id="GO:0006508">
    <property type="term" value="P:proteolysis"/>
    <property type="evidence" value="ECO:0007669"/>
    <property type="project" value="UniProtKB-KW"/>
</dbReference>
<evidence type="ECO:0000259" key="10">
    <source>
        <dbReference type="Pfam" id="PF05572"/>
    </source>
</evidence>
<dbReference type="SUPFAM" id="SSF55486">
    <property type="entry name" value="Metalloproteases ('zincins'), catalytic domain"/>
    <property type="match status" value="2"/>
</dbReference>
<comment type="caution">
    <text evidence="11">The sequence shown here is derived from an EMBL/GenBank/DDBJ whole genome shotgun (WGS) entry which is preliminary data.</text>
</comment>
<evidence type="ECO:0000256" key="9">
    <source>
        <dbReference type="SAM" id="SignalP"/>
    </source>
</evidence>
<evidence type="ECO:0000313" key="12">
    <source>
        <dbReference type="Proteomes" id="UP000283850"/>
    </source>
</evidence>
<dbReference type="Gene3D" id="3.40.390.10">
    <property type="entry name" value="Collagenase (Catalytic Domain)"/>
    <property type="match status" value="1"/>
</dbReference>
<keyword evidence="4 9" id="KW-0732">Signal</keyword>
<proteinExistence type="inferred from homology"/>
<dbReference type="PANTHER" id="PTHR47466:SF1">
    <property type="entry name" value="METALLOPROTEASE MEP1 (AFU_ORTHOLOGUE AFUA_1G07730)-RELATED"/>
    <property type="match status" value="1"/>
</dbReference>
<evidence type="ECO:0000256" key="8">
    <source>
        <dbReference type="ARBA" id="ARBA00023157"/>
    </source>
</evidence>
<dbReference type="InterPro" id="IPR023852">
    <property type="entry name" value="Metalloproteinase_lipop_BF0631"/>
</dbReference>
<dbReference type="GO" id="GO:0046872">
    <property type="term" value="F:metal ion binding"/>
    <property type="evidence" value="ECO:0007669"/>
    <property type="project" value="UniProtKB-KW"/>
</dbReference>
<dbReference type="NCBIfam" id="TIGR03952">
    <property type="entry name" value="metzin_BF0631"/>
    <property type="match status" value="1"/>
</dbReference>
<protein>
    <submittedName>
        <fullName evidence="11">Zinc-dependent metalloproteinase lipoprotein</fullName>
    </submittedName>
</protein>
<evidence type="ECO:0000256" key="1">
    <source>
        <dbReference type="ARBA" id="ARBA00008721"/>
    </source>
</evidence>
<reference evidence="11 12" key="1">
    <citation type="submission" date="2018-08" db="EMBL/GenBank/DDBJ databases">
        <title>A genome reference for cultivated species of the human gut microbiota.</title>
        <authorList>
            <person name="Zou Y."/>
            <person name="Xue W."/>
            <person name="Luo G."/>
        </authorList>
    </citation>
    <scope>NUCLEOTIDE SEQUENCE [LARGE SCALE GENOMIC DNA]</scope>
    <source>
        <strain evidence="11 12">AF14-32</strain>
    </source>
</reference>
<keyword evidence="7" id="KW-0482">Metalloprotease</keyword>
<dbReference type="CDD" id="cd14948">
    <property type="entry name" value="BACON"/>
    <property type="match status" value="1"/>
</dbReference>
<dbReference type="PANTHER" id="PTHR47466">
    <property type="match status" value="1"/>
</dbReference>
<dbReference type="GO" id="GO:0008237">
    <property type="term" value="F:metallopeptidase activity"/>
    <property type="evidence" value="ECO:0007669"/>
    <property type="project" value="UniProtKB-KW"/>
</dbReference>
<evidence type="ECO:0000256" key="5">
    <source>
        <dbReference type="ARBA" id="ARBA00022801"/>
    </source>
</evidence>